<dbReference type="AlphaFoldDB" id="A0A0G3BUA7"/>
<dbReference type="OrthoDB" id="9808480at2"/>
<dbReference type="Proteomes" id="UP000035352">
    <property type="component" value="Chromosome"/>
</dbReference>
<dbReference type="PANTHER" id="PTHR30204">
    <property type="entry name" value="REDOX-CYCLING DRUG-SENSING TRANSCRIPTIONAL ACTIVATOR SOXR"/>
    <property type="match status" value="1"/>
</dbReference>
<evidence type="ECO:0000256" key="1">
    <source>
        <dbReference type="ARBA" id="ARBA00023015"/>
    </source>
</evidence>
<dbReference type="SUPFAM" id="SSF46955">
    <property type="entry name" value="Putative DNA-binding domain"/>
    <property type="match status" value="1"/>
</dbReference>
<dbReference type="Gene3D" id="1.10.1660.10">
    <property type="match status" value="1"/>
</dbReference>
<evidence type="ECO:0000259" key="5">
    <source>
        <dbReference type="PROSITE" id="PS50937"/>
    </source>
</evidence>
<evidence type="ECO:0000256" key="3">
    <source>
        <dbReference type="ARBA" id="ARBA00023163"/>
    </source>
</evidence>
<dbReference type="SMART" id="SM00422">
    <property type="entry name" value="HTH_MERR"/>
    <property type="match status" value="1"/>
</dbReference>
<accession>A0A0G3BUA7</accession>
<dbReference type="PRINTS" id="PR00040">
    <property type="entry name" value="HTHMERR"/>
</dbReference>
<evidence type="ECO:0000256" key="4">
    <source>
        <dbReference type="SAM" id="MobiDB-lite"/>
    </source>
</evidence>
<dbReference type="RefSeq" id="WP_053013666.1">
    <property type="nucleotide sequence ID" value="NZ_CP011371.1"/>
</dbReference>
<evidence type="ECO:0000256" key="2">
    <source>
        <dbReference type="ARBA" id="ARBA00023125"/>
    </source>
</evidence>
<keyword evidence="1" id="KW-0805">Transcription regulation</keyword>
<keyword evidence="3" id="KW-0804">Transcription</keyword>
<dbReference type="KEGG" id="pbh:AAW51_3424"/>
<proteinExistence type="predicted"/>
<dbReference type="PROSITE" id="PS00552">
    <property type="entry name" value="HTH_MERR_1"/>
    <property type="match status" value="1"/>
</dbReference>
<evidence type="ECO:0000313" key="7">
    <source>
        <dbReference type="Proteomes" id="UP000035352"/>
    </source>
</evidence>
<gene>
    <name evidence="6" type="ORF">AAW51_3424</name>
</gene>
<name>A0A0G3BUA7_9BURK</name>
<feature type="region of interest" description="Disordered" evidence="4">
    <location>
        <begin position="123"/>
        <end position="158"/>
    </location>
</feature>
<dbReference type="EMBL" id="CP011371">
    <property type="protein sequence ID" value="AKJ30115.1"/>
    <property type="molecule type" value="Genomic_DNA"/>
</dbReference>
<dbReference type="STRING" id="413882.AAW51_3424"/>
<dbReference type="InterPro" id="IPR009061">
    <property type="entry name" value="DNA-bd_dom_put_sf"/>
</dbReference>
<evidence type="ECO:0000313" key="6">
    <source>
        <dbReference type="EMBL" id="AKJ30115.1"/>
    </source>
</evidence>
<dbReference type="PROSITE" id="PS50937">
    <property type="entry name" value="HTH_MERR_2"/>
    <property type="match status" value="1"/>
</dbReference>
<keyword evidence="2" id="KW-0238">DNA-binding</keyword>
<reference evidence="6 7" key="1">
    <citation type="submission" date="2015-05" db="EMBL/GenBank/DDBJ databases">
        <authorList>
            <person name="Tang B."/>
            <person name="Yu Y."/>
        </authorList>
    </citation>
    <scope>NUCLEOTIDE SEQUENCE [LARGE SCALE GENOMIC DNA]</scope>
    <source>
        <strain evidence="6 7">DSM 7029</strain>
    </source>
</reference>
<dbReference type="InterPro" id="IPR047057">
    <property type="entry name" value="MerR_fam"/>
</dbReference>
<dbReference type="GO" id="GO:0003677">
    <property type="term" value="F:DNA binding"/>
    <property type="evidence" value="ECO:0007669"/>
    <property type="project" value="UniProtKB-KW"/>
</dbReference>
<feature type="domain" description="HTH merR-type" evidence="5">
    <location>
        <begin position="1"/>
        <end position="69"/>
    </location>
</feature>
<sequence length="158" mass="17632">MNIGALAQLTGVSTDTLRYYEKEGLLERPARAANGYRVYGEVHAERVRFVRGAQALGFSLSEIRWILPKLDAGQVVRADLEKYLMCKVAEIDAHIRQLRALKKDLLATFGSMGCAPERAVTVKHATNKSTPRERAGTATTRRLHPKERRSAGNTRSVR</sequence>
<protein>
    <submittedName>
        <fullName evidence="6">Transcriptional regulator, MerR family</fullName>
    </submittedName>
</protein>
<dbReference type="InterPro" id="IPR000551">
    <property type="entry name" value="MerR-type_HTH_dom"/>
</dbReference>
<dbReference type="GO" id="GO:0003700">
    <property type="term" value="F:DNA-binding transcription factor activity"/>
    <property type="evidence" value="ECO:0007669"/>
    <property type="project" value="InterPro"/>
</dbReference>
<dbReference type="PANTHER" id="PTHR30204:SF94">
    <property type="entry name" value="HEAVY METAL-DEPENDENT TRANSCRIPTIONAL REGULATOR HI_0293-RELATED"/>
    <property type="match status" value="1"/>
</dbReference>
<dbReference type="CDD" id="cd04770">
    <property type="entry name" value="HTH_HMRTR"/>
    <property type="match status" value="1"/>
</dbReference>
<organism evidence="6 7">
    <name type="scientific">Caldimonas brevitalea</name>
    <dbReference type="NCBI Taxonomy" id="413882"/>
    <lineage>
        <taxon>Bacteria</taxon>
        <taxon>Pseudomonadati</taxon>
        <taxon>Pseudomonadota</taxon>
        <taxon>Betaproteobacteria</taxon>
        <taxon>Burkholderiales</taxon>
        <taxon>Sphaerotilaceae</taxon>
        <taxon>Caldimonas</taxon>
    </lineage>
</organism>
<dbReference type="Pfam" id="PF13411">
    <property type="entry name" value="MerR_1"/>
    <property type="match status" value="1"/>
</dbReference>
<keyword evidence="7" id="KW-1185">Reference proteome</keyword>